<evidence type="ECO:0000256" key="1">
    <source>
        <dbReference type="SAM" id="MobiDB-lite"/>
    </source>
</evidence>
<feature type="region of interest" description="Disordered" evidence="1">
    <location>
        <begin position="116"/>
        <end position="136"/>
    </location>
</feature>
<evidence type="ECO:0000313" key="5">
    <source>
        <dbReference type="Proteomes" id="UP000324575"/>
    </source>
</evidence>
<dbReference type="InterPro" id="IPR025222">
    <property type="entry name" value="DUF3945"/>
</dbReference>
<organism evidence="4 5">
    <name type="scientific">Candidatus Ordinivivax streblomastigis</name>
    <dbReference type="NCBI Taxonomy" id="2540710"/>
    <lineage>
        <taxon>Bacteria</taxon>
        <taxon>Pseudomonadati</taxon>
        <taxon>Bacteroidota</taxon>
        <taxon>Bacteroidia</taxon>
        <taxon>Bacteroidales</taxon>
        <taxon>Candidatus Ordinivivax</taxon>
    </lineage>
</organism>
<name>A0A5M8NV12_9BACT</name>
<feature type="region of interest" description="Disordered" evidence="1">
    <location>
        <begin position="411"/>
        <end position="472"/>
    </location>
</feature>
<feature type="compositionally biased region" description="Polar residues" evidence="1">
    <location>
        <begin position="420"/>
        <end position="439"/>
    </location>
</feature>
<feature type="domain" description="DUF4099" evidence="3">
    <location>
        <begin position="136"/>
        <end position="217"/>
    </location>
</feature>
<dbReference type="InterPro" id="IPR025343">
    <property type="entry name" value="DUF4099"/>
</dbReference>
<protein>
    <recommendedName>
        <fullName evidence="6">DUF3945 domain-containing protein</fullName>
    </recommendedName>
</protein>
<dbReference type="EMBL" id="SNRX01000132">
    <property type="protein sequence ID" value="KAA6300148.1"/>
    <property type="molecule type" value="Genomic_DNA"/>
</dbReference>
<sequence>MDEKLKDQDVLLVKEKNSNELKAVSGLNADGTPKTTPPKAENNPDFLKIDKHGNVLENFFANFMRQTKEPTRFEFFKAPLEKVEEVARKLQEAFTNPDKPENREMLDMHRVEPKEHIQAQEQPQTQTQSQSSNHAIDESRIDWKQLEQLGISRETLEKTGSLDAMLNWQKSPVLLPITAQFNDMTLRTDARLSFRETTEGKLSPVIHALHHEPELDKYYFGMKFTDQDRENLLKTGNLGRIADVQYKQGETTPVFISIDKLTNEVVSVRAEKIKIPESIKGVRLDDKQRQALSEGKLVFVEGMTSKNGKEFSASIQVNAEKRGIEFRFDTDKKLGQTQRGQRQAETGEVRIPKTLLGIELSDKQRDNLKAGQTVYVSGMKDKKGQEFNAYVKVNTEKSKLEFFKWNPDKAKRQGAEITPDNASKTQVAVNSQGKTNEATKNVKEPLKQGQIQPTEKQKRQQNNQRKSQGISM</sequence>
<reference evidence="4 5" key="1">
    <citation type="submission" date="2019-03" db="EMBL/GenBank/DDBJ databases">
        <title>Single cell metagenomics reveals metabolic interactions within the superorganism composed of flagellate Streblomastix strix and complex community of Bacteroidetes bacteria on its surface.</title>
        <authorList>
            <person name="Treitli S.C."/>
            <person name="Kolisko M."/>
            <person name="Husnik F."/>
            <person name="Keeling P."/>
            <person name="Hampl V."/>
        </authorList>
    </citation>
    <scope>NUCLEOTIDE SEQUENCE [LARGE SCALE GENOMIC DNA]</scope>
    <source>
        <strain evidence="4">St1</strain>
    </source>
</reference>
<comment type="caution">
    <text evidence="4">The sequence shown here is derived from an EMBL/GenBank/DDBJ whole genome shotgun (WGS) entry which is preliminary data.</text>
</comment>
<dbReference type="Pfam" id="PF13351">
    <property type="entry name" value="DUF4099"/>
    <property type="match status" value="1"/>
</dbReference>
<feature type="region of interest" description="Disordered" evidence="1">
    <location>
        <begin position="22"/>
        <end position="44"/>
    </location>
</feature>
<evidence type="ECO:0000313" key="4">
    <source>
        <dbReference type="EMBL" id="KAA6300148.1"/>
    </source>
</evidence>
<evidence type="ECO:0000259" key="3">
    <source>
        <dbReference type="Pfam" id="PF13351"/>
    </source>
</evidence>
<dbReference type="AlphaFoldDB" id="A0A5M8NV12"/>
<evidence type="ECO:0008006" key="6">
    <source>
        <dbReference type="Google" id="ProtNLM"/>
    </source>
</evidence>
<evidence type="ECO:0000259" key="2">
    <source>
        <dbReference type="Pfam" id="PF13101"/>
    </source>
</evidence>
<feature type="domain" description="DUF3945" evidence="2">
    <location>
        <begin position="276"/>
        <end position="329"/>
    </location>
</feature>
<feature type="compositionally biased region" description="Low complexity" evidence="1">
    <location>
        <begin position="119"/>
        <end position="132"/>
    </location>
</feature>
<dbReference type="Proteomes" id="UP000324575">
    <property type="component" value="Unassembled WGS sequence"/>
</dbReference>
<feature type="domain" description="DUF3945" evidence="2">
    <location>
        <begin position="353"/>
        <end position="402"/>
    </location>
</feature>
<proteinExistence type="predicted"/>
<gene>
    <name evidence="4" type="ORF">EZS26_003713</name>
</gene>
<dbReference type="Pfam" id="PF13101">
    <property type="entry name" value="DUF3945"/>
    <property type="match status" value="2"/>
</dbReference>
<accession>A0A5M8NV12</accession>